<protein>
    <submittedName>
        <fullName evidence="4">GNAT superfamily N-acetyltransferase</fullName>
    </submittedName>
</protein>
<dbReference type="Gene3D" id="3.40.630.30">
    <property type="match status" value="1"/>
</dbReference>
<accession>A0A7W7MQK9</accession>
<evidence type="ECO:0000313" key="5">
    <source>
        <dbReference type="Proteomes" id="UP000578112"/>
    </source>
</evidence>
<organism evidence="4 5">
    <name type="scientific">Actinoplanes digitatis</name>
    <dbReference type="NCBI Taxonomy" id="1868"/>
    <lineage>
        <taxon>Bacteria</taxon>
        <taxon>Bacillati</taxon>
        <taxon>Actinomycetota</taxon>
        <taxon>Actinomycetes</taxon>
        <taxon>Micromonosporales</taxon>
        <taxon>Micromonosporaceae</taxon>
        <taxon>Actinoplanes</taxon>
    </lineage>
</organism>
<dbReference type="CDD" id="cd04301">
    <property type="entry name" value="NAT_SF"/>
    <property type="match status" value="1"/>
</dbReference>
<feature type="domain" description="N-acetyltransferase" evidence="3">
    <location>
        <begin position="2"/>
        <end position="164"/>
    </location>
</feature>
<comment type="caution">
    <text evidence="4">The sequence shown here is derived from an EMBL/GenBank/DDBJ whole genome shotgun (WGS) entry which is preliminary data.</text>
</comment>
<name>A0A7W7MQK9_9ACTN</name>
<dbReference type="Proteomes" id="UP000578112">
    <property type="component" value="Unassembled WGS sequence"/>
</dbReference>
<sequence length="176" mass="19194">MISFHPSAGSADAEFVATVTDLVNVVYAAAEEGIWIEGTERTSPAEVASIIAAGELLVARSGDGLAGVARLRRLPTGEGELGMLVAHPERRGAGIGRDLIGYAESWARAQGIVTMRMELLVPQSWTHPVKRFLYDWYTRIGYRVVGKGDLAEQYPRLVPRLATPCDFLVFHKDLVS</sequence>
<evidence type="ECO:0000256" key="1">
    <source>
        <dbReference type="ARBA" id="ARBA00022679"/>
    </source>
</evidence>
<dbReference type="PROSITE" id="PS51186">
    <property type="entry name" value="GNAT"/>
    <property type="match status" value="1"/>
</dbReference>
<dbReference type="EMBL" id="JACHNH010000001">
    <property type="protein sequence ID" value="MBB4762514.1"/>
    <property type="molecule type" value="Genomic_DNA"/>
</dbReference>
<keyword evidence="2" id="KW-0012">Acyltransferase</keyword>
<proteinExistence type="predicted"/>
<evidence type="ECO:0000259" key="3">
    <source>
        <dbReference type="PROSITE" id="PS51186"/>
    </source>
</evidence>
<dbReference type="InterPro" id="IPR016181">
    <property type="entry name" value="Acyl_CoA_acyltransferase"/>
</dbReference>
<reference evidence="4 5" key="1">
    <citation type="submission" date="2020-08" db="EMBL/GenBank/DDBJ databases">
        <title>Sequencing the genomes of 1000 actinobacteria strains.</title>
        <authorList>
            <person name="Klenk H.-P."/>
        </authorList>
    </citation>
    <scope>NUCLEOTIDE SEQUENCE [LARGE SCALE GENOMIC DNA]</scope>
    <source>
        <strain evidence="4 5">DSM 43149</strain>
    </source>
</reference>
<gene>
    <name evidence="4" type="ORF">BJ971_003070</name>
</gene>
<keyword evidence="5" id="KW-1185">Reference proteome</keyword>
<evidence type="ECO:0000256" key="2">
    <source>
        <dbReference type="ARBA" id="ARBA00023315"/>
    </source>
</evidence>
<dbReference type="GO" id="GO:0016747">
    <property type="term" value="F:acyltransferase activity, transferring groups other than amino-acyl groups"/>
    <property type="evidence" value="ECO:0007669"/>
    <property type="project" value="InterPro"/>
</dbReference>
<dbReference type="Pfam" id="PF00583">
    <property type="entry name" value="Acetyltransf_1"/>
    <property type="match status" value="1"/>
</dbReference>
<dbReference type="InterPro" id="IPR050832">
    <property type="entry name" value="Bact_Acetyltransf"/>
</dbReference>
<dbReference type="RefSeq" id="WP_184993663.1">
    <property type="nucleotide sequence ID" value="NZ_BOMK01000012.1"/>
</dbReference>
<dbReference type="AlphaFoldDB" id="A0A7W7MQK9"/>
<keyword evidence="1 4" id="KW-0808">Transferase</keyword>
<dbReference type="SUPFAM" id="SSF55729">
    <property type="entry name" value="Acyl-CoA N-acyltransferases (Nat)"/>
    <property type="match status" value="1"/>
</dbReference>
<dbReference type="PANTHER" id="PTHR43877">
    <property type="entry name" value="AMINOALKYLPHOSPHONATE N-ACETYLTRANSFERASE-RELATED-RELATED"/>
    <property type="match status" value="1"/>
</dbReference>
<evidence type="ECO:0000313" key="4">
    <source>
        <dbReference type="EMBL" id="MBB4762514.1"/>
    </source>
</evidence>
<dbReference type="InterPro" id="IPR000182">
    <property type="entry name" value="GNAT_dom"/>
</dbReference>